<dbReference type="EMBL" id="RCHU02000014">
    <property type="protein sequence ID" value="KAL3573030.1"/>
    <property type="molecule type" value="Genomic_DNA"/>
</dbReference>
<name>A0ACC4B3H0_POPAL</name>
<comment type="caution">
    <text evidence="1">The sequence shown here is derived from an EMBL/GenBank/DDBJ whole genome shotgun (WGS) entry which is preliminary data.</text>
</comment>
<accession>A0ACC4B3H0</accession>
<dbReference type="Proteomes" id="UP000309997">
    <property type="component" value="Unassembled WGS sequence"/>
</dbReference>
<keyword evidence="2" id="KW-1185">Reference proteome</keyword>
<organism evidence="1 2">
    <name type="scientific">Populus alba</name>
    <name type="common">White poplar</name>
    <dbReference type="NCBI Taxonomy" id="43335"/>
    <lineage>
        <taxon>Eukaryota</taxon>
        <taxon>Viridiplantae</taxon>
        <taxon>Streptophyta</taxon>
        <taxon>Embryophyta</taxon>
        <taxon>Tracheophyta</taxon>
        <taxon>Spermatophyta</taxon>
        <taxon>Magnoliopsida</taxon>
        <taxon>eudicotyledons</taxon>
        <taxon>Gunneridae</taxon>
        <taxon>Pentapetalae</taxon>
        <taxon>rosids</taxon>
        <taxon>fabids</taxon>
        <taxon>Malpighiales</taxon>
        <taxon>Salicaceae</taxon>
        <taxon>Saliceae</taxon>
        <taxon>Populus</taxon>
    </lineage>
</organism>
<reference evidence="1 2" key="1">
    <citation type="journal article" date="2024" name="Plant Biotechnol. J.">
        <title>Genome and CRISPR/Cas9 system of a widespread forest tree (Populus alba) in the world.</title>
        <authorList>
            <person name="Liu Y.J."/>
            <person name="Jiang P.F."/>
            <person name="Han X.M."/>
            <person name="Li X.Y."/>
            <person name="Wang H.M."/>
            <person name="Wang Y.J."/>
            <person name="Wang X.X."/>
            <person name="Zeng Q.Y."/>
        </authorList>
    </citation>
    <scope>NUCLEOTIDE SEQUENCE [LARGE SCALE GENOMIC DNA]</scope>
    <source>
        <strain evidence="2">cv. PAL-ZL1</strain>
    </source>
</reference>
<protein>
    <submittedName>
        <fullName evidence="1">Uncharacterized protein</fullName>
    </submittedName>
</protein>
<sequence length="94" mass="10598">MGIGPNEELEEEFSSLTTWVPRTTDTLPHRSRLTKTLHRSPHHLTSLNTGGQKFSASAAHHKNQNRLQNYEPYQLNQGDACCLRVSNLNKDSAL</sequence>
<evidence type="ECO:0000313" key="1">
    <source>
        <dbReference type="EMBL" id="KAL3573030.1"/>
    </source>
</evidence>
<gene>
    <name evidence="1" type="ORF">D5086_026934</name>
</gene>
<proteinExistence type="predicted"/>
<evidence type="ECO:0000313" key="2">
    <source>
        <dbReference type="Proteomes" id="UP000309997"/>
    </source>
</evidence>